<reference evidence="3 4" key="1">
    <citation type="submission" date="2019-03" db="EMBL/GenBank/DDBJ databases">
        <title>Draft Genome Sequence of Desulfosporosinus fructosivorans Strain 63.6F, Isolated from Marine Sediment in the Baltic Sea.</title>
        <authorList>
            <person name="Hausmann B."/>
            <person name="Vandieken V."/>
            <person name="Pjevac P."/>
            <person name="Schreck K."/>
            <person name="Herbold C.W."/>
            <person name="Loy A."/>
        </authorList>
    </citation>
    <scope>NUCLEOTIDE SEQUENCE [LARGE SCALE GENOMIC DNA]</scope>
    <source>
        <strain evidence="3 4">63.6F</strain>
    </source>
</reference>
<dbReference type="SUPFAM" id="SSF54637">
    <property type="entry name" value="Thioesterase/thiol ester dehydrase-isomerase"/>
    <property type="match status" value="1"/>
</dbReference>
<sequence>MWCGLTGDMNPVHLDREYCKTTRFKDIIVPGIYVLGFVSATLSKLAIGGIYASQDIRFMQPVYLDDTITATSTIIDKLEAKHMLKFLTHCVNQKGETVMDGEALLFIQRTRSYPSAIDHVLEKG</sequence>
<dbReference type="PANTHER" id="PTHR43437:SF3">
    <property type="entry name" value="HYDROXYACYL-THIOESTER DEHYDRATASE TYPE 2, MITOCHONDRIAL"/>
    <property type="match status" value="1"/>
</dbReference>
<dbReference type="EMBL" id="SPQQ01000004">
    <property type="protein sequence ID" value="TGE37923.1"/>
    <property type="molecule type" value="Genomic_DNA"/>
</dbReference>
<feature type="transmembrane region" description="Helical" evidence="1">
    <location>
        <begin position="32"/>
        <end position="52"/>
    </location>
</feature>
<name>A0A4Z0R727_9FIRM</name>
<keyword evidence="4" id="KW-1185">Reference proteome</keyword>
<dbReference type="PANTHER" id="PTHR43437">
    <property type="entry name" value="HYDROXYACYL-THIOESTER DEHYDRATASE TYPE 2, MITOCHONDRIAL-RELATED"/>
    <property type="match status" value="1"/>
</dbReference>
<dbReference type="InterPro" id="IPR050965">
    <property type="entry name" value="UPF0336/Enoyl-CoA_hydratase"/>
</dbReference>
<dbReference type="Proteomes" id="UP000298460">
    <property type="component" value="Unassembled WGS sequence"/>
</dbReference>
<dbReference type="AlphaFoldDB" id="A0A4Z0R727"/>
<accession>A0A4Z0R727</accession>
<feature type="domain" description="MaoC-like" evidence="2">
    <location>
        <begin position="4"/>
        <end position="79"/>
    </location>
</feature>
<proteinExistence type="predicted"/>
<dbReference type="OrthoDB" id="9801625at2"/>
<evidence type="ECO:0000259" key="2">
    <source>
        <dbReference type="Pfam" id="PF01575"/>
    </source>
</evidence>
<evidence type="ECO:0000313" key="3">
    <source>
        <dbReference type="EMBL" id="TGE37923.1"/>
    </source>
</evidence>
<dbReference type="GO" id="GO:0006633">
    <property type="term" value="P:fatty acid biosynthetic process"/>
    <property type="evidence" value="ECO:0007669"/>
    <property type="project" value="TreeGrafter"/>
</dbReference>
<dbReference type="InterPro" id="IPR002539">
    <property type="entry name" value="MaoC-like_dom"/>
</dbReference>
<gene>
    <name evidence="3" type="ORF">E4K67_13110</name>
</gene>
<keyword evidence="1" id="KW-0812">Transmembrane</keyword>
<evidence type="ECO:0000256" key="1">
    <source>
        <dbReference type="SAM" id="Phobius"/>
    </source>
</evidence>
<dbReference type="CDD" id="cd03449">
    <property type="entry name" value="R_hydratase"/>
    <property type="match status" value="1"/>
</dbReference>
<dbReference type="InterPro" id="IPR029069">
    <property type="entry name" value="HotDog_dom_sf"/>
</dbReference>
<evidence type="ECO:0000313" key="4">
    <source>
        <dbReference type="Proteomes" id="UP000298460"/>
    </source>
</evidence>
<keyword evidence="1" id="KW-1133">Transmembrane helix</keyword>
<comment type="caution">
    <text evidence="3">The sequence shown here is derived from an EMBL/GenBank/DDBJ whole genome shotgun (WGS) entry which is preliminary data.</text>
</comment>
<dbReference type="Pfam" id="PF01575">
    <property type="entry name" value="MaoC_dehydratas"/>
    <property type="match status" value="1"/>
</dbReference>
<keyword evidence="1" id="KW-0472">Membrane</keyword>
<dbReference type="GO" id="GO:0019171">
    <property type="term" value="F:(3R)-hydroxyacyl-[acyl-carrier-protein] dehydratase activity"/>
    <property type="evidence" value="ECO:0007669"/>
    <property type="project" value="TreeGrafter"/>
</dbReference>
<dbReference type="Gene3D" id="3.10.129.10">
    <property type="entry name" value="Hotdog Thioesterase"/>
    <property type="match status" value="1"/>
</dbReference>
<organism evidence="3 4">
    <name type="scientific">Desulfosporosinus fructosivorans</name>
    <dbReference type="NCBI Taxonomy" id="2018669"/>
    <lineage>
        <taxon>Bacteria</taxon>
        <taxon>Bacillati</taxon>
        <taxon>Bacillota</taxon>
        <taxon>Clostridia</taxon>
        <taxon>Eubacteriales</taxon>
        <taxon>Desulfitobacteriaceae</taxon>
        <taxon>Desulfosporosinus</taxon>
    </lineage>
</organism>
<protein>
    <submittedName>
        <fullName evidence="3">MaoC family dehydratase</fullName>
    </submittedName>
</protein>